<dbReference type="Proteomes" id="UP000243650">
    <property type="component" value="Unassembled WGS sequence"/>
</dbReference>
<evidence type="ECO:0000313" key="2">
    <source>
        <dbReference type="Proteomes" id="UP000243650"/>
    </source>
</evidence>
<name>A0A2P6ME56_ALKUR</name>
<dbReference type="RefSeq" id="WP_105960053.1">
    <property type="nucleotide sequence ID" value="NZ_PVNS01000014.1"/>
</dbReference>
<reference evidence="1 2" key="1">
    <citation type="submission" date="2018-03" db="EMBL/GenBank/DDBJ databases">
        <title>Bacillus urumqiensis sp. nov., a moderately haloalkaliphilic bacterium isolated from a salt lake.</title>
        <authorList>
            <person name="Zhao B."/>
            <person name="Liao Z."/>
        </authorList>
    </citation>
    <scope>NUCLEOTIDE SEQUENCE [LARGE SCALE GENOMIC DNA]</scope>
    <source>
        <strain evidence="1 2">BZ-SZ-XJ18</strain>
    </source>
</reference>
<sequence length="161" mass="19428">MLQPDIESRICSYFYLKEKIKKKRFQFQRVRKHLYYGKTLTTRTQETQEGLSLITVGFRVEDEVLDMLLAQEEMKYTEGLLMRKQRYFDQFMNRLDPLEQKYLYQRFKKKDHTIINEELDQQAADEVDEIETAINYIYGFPKEEERTEGLSIAEVCERIGI</sequence>
<evidence type="ECO:0000313" key="1">
    <source>
        <dbReference type="EMBL" id="PRO64562.1"/>
    </source>
</evidence>
<gene>
    <name evidence="1" type="ORF">C6I21_13770</name>
</gene>
<keyword evidence="2" id="KW-1185">Reference proteome</keyword>
<organism evidence="1 2">
    <name type="scientific">Alkalicoccus urumqiensis</name>
    <name type="common">Bacillus urumqiensis</name>
    <dbReference type="NCBI Taxonomy" id="1548213"/>
    <lineage>
        <taxon>Bacteria</taxon>
        <taxon>Bacillati</taxon>
        <taxon>Bacillota</taxon>
        <taxon>Bacilli</taxon>
        <taxon>Bacillales</taxon>
        <taxon>Bacillaceae</taxon>
        <taxon>Alkalicoccus</taxon>
    </lineage>
</organism>
<proteinExistence type="predicted"/>
<comment type="caution">
    <text evidence="1">The sequence shown here is derived from an EMBL/GenBank/DDBJ whole genome shotgun (WGS) entry which is preliminary data.</text>
</comment>
<protein>
    <submittedName>
        <fullName evidence="1">Uncharacterized protein</fullName>
    </submittedName>
</protein>
<dbReference type="OrthoDB" id="2181747at2"/>
<accession>A0A2P6ME56</accession>
<dbReference type="AlphaFoldDB" id="A0A2P6ME56"/>
<dbReference type="EMBL" id="PVNS01000014">
    <property type="protein sequence ID" value="PRO64562.1"/>
    <property type="molecule type" value="Genomic_DNA"/>
</dbReference>